<dbReference type="Proteomes" id="UP000574931">
    <property type="component" value="Unassembled WGS sequence"/>
</dbReference>
<sequence>MSRELRPLPNSDTRYAALERLIVDYERAYAQFLRTADPNADLLSNGTDFENLERKVYHLIEYPCETVESIRRKIDLVLVNSDIYLFLLEKECNGKDYLRIFLSSLVAER</sequence>
<dbReference type="AlphaFoldDB" id="A0A849KY08"/>
<protein>
    <submittedName>
        <fullName evidence="1">Uncharacterized protein</fullName>
    </submittedName>
</protein>
<keyword evidence="2" id="KW-1185">Reference proteome</keyword>
<name>A0A849KY08_9HYPH</name>
<organism evidence="1 2">
    <name type="scientific">Ochrobactrum soli</name>
    <dbReference type="NCBI Taxonomy" id="2448455"/>
    <lineage>
        <taxon>Bacteria</taxon>
        <taxon>Pseudomonadati</taxon>
        <taxon>Pseudomonadota</taxon>
        <taxon>Alphaproteobacteria</taxon>
        <taxon>Hyphomicrobiales</taxon>
        <taxon>Brucellaceae</taxon>
        <taxon>Brucella/Ochrobactrum group</taxon>
        <taxon>Ochrobactrum</taxon>
    </lineage>
</organism>
<gene>
    <name evidence="1" type="ORF">HKX02_23085</name>
</gene>
<dbReference type="RefSeq" id="WP_171319484.1">
    <property type="nucleotide sequence ID" value="NZ_JABFCY010000019.1"/>
</dbReference>
<proteinExistence type="predicted"/>
<evidence type="ECO:0000313" key="2">
    <source>
        <dbReference type="Proteomes" id="UP000574931"/>
    </source>
</evidence>
<comment type="caution">
    <text evidence="1">The sequence shown here is derived from an EMBL/GenBank/DDBJ whole genome shotgun (WGS) entry which is preliminary data.</text>
</comment>
<accession>A0A849KY08</accession>
<dbReference type="EMBL" id="JABFCY010000019">
    <property type="protein sequence ID" value="NNU63114.1"/>
    <property type="molecule type" value="Genomic_DNA"/>
</dbReference>
<reference evidence="1 2" key="1">
    <citation type="submission" date="2020-05" db="EMBL/GenBank/DDBJ databases">
        <title>Draft Genome Sequence of Ochrobactrum soli Isolated from Stable Fly Gut.</title>
        <authorList>
            <person name="Pileggi M.T."/>
            <person name="Vazhakkala L.J."/>
            <person name="Wong C.N."/>
        </authorList>
    </citation>
    <scope>NUCLEOTIDE SEQUENCE [LARGE SCALE GENOMIC DNA]</scope>
    <source>
        <strain evidence="1 2">MTP-C0764</strain>
    </source>
</reference>
<evidence type="ECO:0000313" key="1">
    <source>
        <dbReference type="EMBL" id="NNU63114.1"/>
    </source>
</evidence>